<dbReference type="InterPro" id="IPR005455">
    <property type="entry name" value="PFN_euk"/>
</dbReference>
<evidence type="ECO:0000256" key="3">
    <source>
        <dbReference type="ARBA" id="ARBA00011583"/>
    </source>
</evidence>
<dbReference type="Pfam" id="PF00235">
    <property type="entry name" value="Profilin"/>
    <property type="match status" value="1"/>
</dbReference>
<dbReference type="SUPFAM" id="SSF55770">
    <property type="entry name" value="Profilin (actin-binding protein)"/>
    <property type="match status" value="1"/>
</dbReference>
<dbReference type="CDD" id="cd00148">
    <property type="entry name" value="PROF"/>
    <property type="match status" value="1"/>
</dbReference>
<keyword evidence="8" id="KW-0472">Membrane</keyword>
<accession>A0A915PTM2</accession>
<dbReference type="FunFam" id="3.30.450.30:FF:000030">
    <property type="entry name" value="Profilin"/>
    <property type="match status" value="1"/>
</dbReference>
<reference evidence="10" key="1">
    <citation type="submission" date="2022-11" db="UniProtKB">
        <authorList>
            <consortium name="WormBaseParasite"/>
        </authorList>
    </citation>
    <scope>IDENTIFICATION</scope>
</reference>
<keyword evidence="8" id="KW-0812">Transmembrane</keyword>
<evidence type="ECO:0000256" key="7">
    <source>
        <dbReference type="RuleBase" id="RU003909"/>
    </source>
</evidence>
<evidence type="ECO:0000256" key="5">
    <source>
        <dbReference type="ARBA" id="ARBA00023203"/>
    </source>
</evidence>
<proteinExistence type="inferred from homology"/>
<dbReference type="InterPro" id="IPR048278">
    <property type="entry name" value="PFN"/>
</dbReference>
<dbReference type="GO" id="GO:0005856">
    <property type="term" value="C:cytoskeleton"/>
    <property type="evidence" value="ECO:0007669"/>
    <property type="project" value="UniProtKB-SubCell"/>
</dbReference>
<evidence type="ECO:0000313" key="10">
    <source>
        <dbReference type="WBParaSite" id="sdigi.contig301.g7236.t1"/>
    </source>
</evidence>
<keyword evidence="9" id="KW-1185">Reference proteome</keyword>
<evidence type="ECO:0000256" key="6">
    <source>
        <dbReference type="ARBA" id="ARBA00023212"/>
    </source>
</evidence>
<evidence type="ECO:0000256" key="2">
    <source>
        <dbReference type="ARBA" id="ARBA00010058"/>
    </source>
</evidence>
<dbReference type="PRINTS" id="PR00392">
    <property type="entry name" value="PROFILIN"/>
</dbReference>
<dbReference type="Gene3D" id="3.30.450.30">
    <property type="entry name" value="Dynein light chain 2a, cytoplasmic"/>
    <property type="match status" value="1"/>
</dbReference>
<evidence type="ECO:0000256" key="8">
    <source>
        <dbReference type="SAM" id="Phobius"/>
    </source>
</evidence>
<keyword evidence="5 7" id="KW-0009">Actin-binding</keyword>
<dbReference type="WBParaSite" id="sdigi.contig301.g7236.t1">
    <property type="protein sequence ID" value="sdigi.contig301.g7236.t1"/>
    <property type="gene ID" value="sdigi.contig301.g7236"/>
</dbReference>
<organism evidence="9 10">
    <name type="scientific">Setaria digitata</name>
    <dbReference type="NCBI Taxonomy" id="48799"/>
    <lineage>
        <taxon>Eukaryota</taxon>
        <taxon>Metazoa</taxon>
        <taxon>Ecdysozoa</taxon>
        <taxon>Nematoda</taxon>
        <taxon>Chromadorea</taxon>
        <taxon>Rhabditida</taxon>
        <taxon>Spirurina</taxon>
        <taxon>Spiruromorpha</taxon>
        <taxon>Filarioidea</taxon>
        <taxon>Setariidae</taxon>
        <taxon>Setaria</taxon>
    </lineage>
</organism>
<dbReference type="PRINTS" id="PR01640">
    <property type="entry name" value="PROFILINPLNT"/>
</dbReference>
<comment type="subunit">
    <text evidence="3">Occurs in many kinds of cells as a complex with monomeric actin in a 1:1 ratio.</text>
</comment>
<evidence type="ECO:0000256" key="4">
    <source>
        <dbReference type="ARBA" id="ARBA00022490"/>
    </source>
</evidence>
<sequence>MSWTDLVNNNLVGSGNVSKAAICGFDGSVWGKSDNFKLDPAEAAAAGKGFQNKDTLLGTGMKFEGEKYFVLQADDERIIGKKGSTGFFIYKTGQAVIISIYEGGVQPEQCSKTTGALADYFKTAILSLLTLILILSLIGSIHLFRSSVHELRLVRLENKVLRRYVNRTDFFHCAYNFSAEPDIEQCNDCGGAAFVHLTLRTLNQFDLTCTDLSHRAKCFDQKVKCNILANEPYEQCEGLRGVPVRESEGVSSEHFVKVITANLTKLMNRTVVSQQIIGLCPRCHFFGQPYYSIKDTCVQKLGTMREGWPKQFQWCDWEQPSSKCT</sequence>
<dbReference type="GO" id="GO:0005938">
    <property type="term" value="C:cell cortex"/>
    <property type="evidence" value="ECO:0007669"/>
    <property type="project" value="TreeGrafter"/>
</dbReference>
<dbReference type="InterPro" id="IPR036140">
    <property type="entry name" value="PFN_sf"/>
</dbReference>
<dbReference type="GO" id="GO:0003785">
    <property type="term" value="F:actin monomer binding"/>
    <property type="evidence" value="ECO:0007669"/>
    <property type="project" value="TreeGrafter"/>
</dbReference>
<feature type="transmembrane region" description="Helical" evidence="8">
    <location>
        <begin position="124"/>
        <end position="144"/>
    </location>
</feature>
<protein>
    <recommendedName>
        <fullName evidence="7">Profilin</fullName>
    </recommendedName>
</protein>
<dbReference type="Proteomes" id="UP000887581">
    <property type="component" value="Unplaced"/>
</dbReference>
<keyword evidence="6" id="KW-0206">Cytoskeleton</keyword>
<keyword evidence="4" id="KW-0963">Cytoplasm</keyword>
<keyword evidence="8" id="KW-1133">Transmembrane helix</keyword>
<dbReference type="PANTHER" id="PTHR11604:SF0">
    <property type="entry name" value="PROFILIN"/>
    <property type="match status" value="1"/>
</dbReference>
<evidence type="ECO:0000313" key="9">
    <source>
        <dbReference type="Proteomes" id="UP000887581"/>
    </source>
</evidence>
<comment type="subcellular location">
    <subcellularLocation>
        <location evidence="1">Cytoplasm</location>
        <location evidence="1">Cytoskeleton</location>
    </subcellularLocation>
</comment>
<name>A0A915PTM2_9BILA</name>
<evidence type="ECO:0000256" key="1">
    <source>
        <dbReference type="ARBA" id="ARBA00004245"/>
    </source>
</evidence>
<dbReference type="AlphaFoldDB" id="A0A915PTM2"/>
<comment type="similarity">
    <text evidence="2 7">Belongs to the profilin family.</text>
</comment>
<dbReference type="SMART" id="SM00392">
    <property type="entry name" value="PROF"/>
    <property type="match status" value="1"/>
</dbReference>
<dbReference type="PANTHER" id="PTHR11604">
    <property type="entry name" value="PROFILIN"/>
    <property type="match status" value="1"/>
</dbReference>